<accession>A0A9P7GQF5</accession>
<sequence length="774" mass="87762">MSVQQPIWKIPERTVEEPVLKIYNSLTRTKNEFIPRNGRHVKWYNCGPTVYDASHMGHARNYVTQDILRRIMTDYFGYDVHFVMNITDIDDKIIIRARQNHLLETFRSETKSLSPELISRVDSAWRVHVRQKVSRGLEPSQRAAEGEEEKTWLGLAENIQDKAWKQECLGRDEKFDMHFSSANRTFVALKTAKKQVESGNTTSDAAHQLIDDSKDILAQALDLEYSATVTDPAIARSLAAYWEGQFFNDMARLRVRNPDTLTRVTEYVPEIVSFVEKIVQNGFAYEAEGSVYFDTKTFDSADGHDYAKLEPWSKGNRELLEDGEGALSKKSSRSASDFALWKASRPGEPSWPSPWGPGRPGWHIECSVMASAVLGDNMDIHSGGIDLAFPHHDNEIAQSEAYHNCGSWVNYFIHTGHLHIEGLKMSKSLKNFITIDEILQKYTARQLRLAFLTQLWNAKIDFSDSLMTGEVRTIEATLNNFFTIVKALVNQARADFTKSDGRHHYEAPEIELTSSFHESRSNFRAAICDSFNTPAALDVLRDLVSKTNIYINSRNKNMNIAVVENVARWVGQMLRMFGLGDGESMEIGWGQDDQGSGGVNREEILMPYLRELSSFRDGVRRLAMEKNESALKDILALCDKLRDVDLIPLGVALDDQEDGKALVKLAPPAELIKVRDEKRAQAEAKAAKKAAAVEAERLKRQHKLEKGRVPPEEMFKPPNVAEGTYGSWNDTGIPLTDGEGKELSKNQTKKVQKDWTSQKKLHEDYLTWTKENQQ</sequence>
<evidence type="ECO:0000256" key="5">
    <source>
        <dbReference type="ARBA" id="ARBA00022490"/>
    </source>
</evidence>
<feature type="compositionally biased region" description="Basic and acidic residues" evidence="14">
    <location>
        <begin position="751"/>
        <end position="765"/>
    </location>
</feature>
<comment type="cofactor">
    <cofactor evidence="1">
        <name>Zn(2+)</name>
        <dbReference type="ChEBI" id="CHEBI:29105"/>
    </cofactor>
</comment>
<keyword evidence="6" id="KW-0436">Ligase</keyword>
<keyword evidence="11" id="KW-0648">Protein biosynthesis</keyword>
<gene>
    <name evidence="17" type="ORF">H0H81_012599</name>
</gene>
<feature type="domain" description="tRNA synthetases class I catalytic" evidence="15">
    <location>
        <begin position="36"/>
        <end position="468"/>
    </location>
</feature>
<dbReference type="Proteomes" id="UP000717328">
    <property type="component" value="Unassembled WGS sequence"/>
</dbReference>
<dbReference type="SUPFAM" id="SSF47323">
    <property type="entry name" value="Anticodon-binding domain of a subclass of class I aminoacyl-tRNA synthetases"/>
    <property type="match status" value="1"/>
</dbReference>
<evidence type="ECO:0000256" key="11">
    <source>
        <dbReference type="ARBA" id="ARBA00022917"/>
    </source>
</evidence>
<feature type="domain" description="Cysteinyl-tRNA synthetase class Ia DALR" evidence="16">
    <location>
        <begin position="522"/>
        <end position="579"/>
    </location>
</feature>
<keyword evidence="8" id="KW-0547">Nucleotide-binding</keyword>
<dbReference type="SUPFAM" id="SSF52374">
    <property type="entry name" value="Nucleotidylyl transferase"/>
    <property type="match status" value="1"/>
</dbReference>
<dbReference type="NCBIfam" id="TIGR00435">
    <property type="entry name" value="cysS"/>
    <property type="match status" value="1"/>
</dbReference>
<evidence type="ECO:0000256" key="10">
    <source>
        <dbReference type="ARBA" id="ARBA00022840"/>
    </source>
</evidence>
<dbReference type="HAMAP" id="MF_00041">
    <property type="entry name" value="Cys_tRNA_synth"/>
    <property type="match status" value="1"/>
</dbReference>
<evidence type="ECO:0000256" key="7">
    <source>
        <dbReference type="ARBA" id="ARBA00022723"/>
    </source>
</evidence>
<protein>
    <recommendedName>
        <fullName evidence="4">cysteine--tRNA ligase</fullName>
        <ecNumber evidence="4">6.1.1.16</ecNumber>
    </recommendedName>
    <alternativeName>
        <fullName evidence="13">Cysteinyl-tRNA synthetase</fullName>
    </alternativeName>
</protein>
<name>A0A9P7GQF5_9AGAR</name>
<comment type="similarity">
    <text evidence="3">Belongs to the class-I aminoacyl-tRNA synthetase family.</text>
</comment>
<dbReference type="Gene3D" id="3.40.50.620">
    <property type="entry name" value="HUPs"/>
    <property type="match status" value="2"/>
</dbReference>
<dbReference type="EMBL" id="JABCKI010000048">
    <property type="protein sequence ID" value="KAG5653525.1"/>
    <property type="molecule type" value="Genomic_DNA"/>
</dbReference>
<dbReference type="EC" id="6.1.1.16" evidence="4"/>
<evidence type="ECO:0000256" key="8">
    <source>
        <dbReference type="ARBA" id="ARBA00022741"/>
    </source>
</evidence>
<dbReference type="PANTHER" id="PTHR10890:SF3">
    <property type="entry name" value="CYSTEINE--TRNA LIGASE, CYTOPLASMIC"/>
    <property type="match status" value="1"/>
</dbReference>
<dbReference type="InterPro" id="IPR024909">
    <property type="entry name" value="Cys-tRNA/MSH_ligase"/>
</dbReference>
<dbReference type="CDD" id="cd00672">
    <property type="entry name" value="CysRS_core"/>
    <property type="match status" value="1"/>
</dbReference>
<organism evidence="17 18">
    <name type="scientific">Sphagnurus paluster</name>
    <dbReference type="NCBI Taxonomy" id="117069"/>
    <lineage>
        <taxon>Eukaryota</taxon>
        <taxon>Fungi</taxon>
        <taxon>Dikarya</taxon>
        <taxon>Basidiomycota</taxon>
        <taxon>Agaricomycotina</taxon>
        <taxon>Agaricomycetes</taxon>
        <taxon>Agaricomycetidae</taxon>
        <taxon>Agaricales</taxon>
        <taxon>Tricholomatineae</taxon>
        <taxon>Lyophyllaceae</taxon>
        <taxon>Sphagnurus</taxon>
    </lineage>
</organism>
<keyword evidence="10" id="KW-0067">ATP-binding</keyword>
<evidence type="ECO:0000256" key="12">
    <source>
        <dbReference type="ARBA" id="ARBA00023146"/>
    </source>
</evidence>
<proteinExistence type="inferred from homology"/>
<dbReference type="GO" id="GO:0005524">
    <property type="term" value="F:ATP binding"/>
    <property type="evidence" value="ECO:0007669"/>
    <property type="project" value="UniProtKB-KW"/>
</dbReference>
<evidence type="ECO:0000256" key="1">
    <source>
        <dbReference type="ARBA" id="ARBA00001947"/>
    </source>
</evidence>
<evidence type="ECO:0000256" key="14">
    <source>
        <dbReference type="SAM" id="MobiDB-lite"/>
    </source>
</evidence>
<reference evidence="17" key="1">
    <citation type="submission" date="2021-02" db="EMBL/GenBank/DDBJ databases">
        <authorList>
            <person name="Nieuwenhuis M."/>
            <person name="Van De Peppel L.J.J."/>
        </authorList>
    </citation>
    <scope>NUCLEOTIDE SEQUENCE</scope>
    <source>
        <strain evidence="17">D49</strain>
    </source>
</reference>
<dbReference type="GO" id="GO:0046872">
    <property type="term" value="F:metal ion binding"/>
    <property type="evidence" value="ECO:0007669"/>
    <property type="project" value="UniProtKB-KW"/>
</dbReference>
<evidence type="ECO:0000313" key="18">
    <source>
        <dbReference type="Proteomes" id="UP000717328"/>
    </source>
</evidence>
<dbReference type="GO" id="GO:0005737">
    <property type="term" value="C:cytoplasm"/>
    <property type="evidence" value="ECO:0007669"/>
    <property type="project" value="UniProtKB-SubCell"/>
</dbReference>
<comment type="subcellular location">
    <subcellularLocation>
        <location evidence="2">Cytoplasm</location>
    </subcellularLocation>
</comment>
<evidence type="ECO:0000313" key="17">
    <source>
        <dbReference type="EMBL" id="KAG5653525.1"/>
    </source>
</evidence>
<evidence type="ECO:0000256" key="4">
    <source>
        <dbReference type="ARBA" id="ARBA00012832"/>
    </source>
</evidence>
<dbReference type="Gene3D" id="1.20.120.1910">
    <property type="entry name" value="Cysteine-tRNA ligase, C-terminal anti-codon recognition domain"/>
    <property type="match status" value="1"/>
</dbReference>
<dbReference type="Pfam" id="PF09190">
    <property type="entry name" value="DALR_2"/>
    <property type="match status" value="1"/>
</dbReference>
<dbReference type="OrthoDB" id="438179at2759"/>
<dbReference type="InterPro" id="IPR014729">
    <property type="entry name" value="Rossmann-like_a/b/a_fold"/>
</dbReference>
<dbReference type="PANTHER" id="PTHR10890">
    <property type="entry name" value="CYSTEINYL-TRNA SYNTHETASE"/>
    <property type="match status" value="1"/>
</dbReference>
<evidence type="ECO:0000256" key="6">
    <source>
        <dbReference type="ARBA" id="ARBA00022598"/>
    </source>
</evidence>
<keyword evidence="12" id="KW-0030">Aminoacyl-tRNA synthetase</keyword>
<dbReference type="InterPro" id="IPR032678">
    <property type="entry name" value="tRNA-synt_1_cat_dom"/>
</dbReference>
<feature type="region of interest" description="Disordered" evidence="14">
    <location>
        <begin position="710"/>
        <end position="774"/>
    </location>
</feature>
<dbReference type="AlphaFoldDB" id="A0A9P7GQF5"/>
<dbReference type="InterPro" id="IPR009080">
    <property type="entry name" value="tRNAsynth_Ia_anticodon-bd"/>
</dbReference>
<dbReference type="Pfam" id="PF01406">
    <property type="entry name" value="tRNA-synt_1e"/>
    <property type="match status" value="1"/>
</dbReference>
<evidence type="ECO:0000256" key="2">
    <source>
        <dbReference type="ARBA" id="ARBA00004496"/>
    </source>
</evidence>
<evidence type="ECO:0000256" key="3">
    <source>
        <dbReference type="ARBA" id="ARBA00005594"/>
    </source>
</evidence>
<dbReference type="InterPro" id="IPR015803">
    <property type="entry name" value="Cys-tRNA-ligase"/>
</dbReference>
<dbReference type="PRINTS" id="PR00983">
    <property type="entry name" value="TRNASYNTHCYS"/>
</dbReference>
<dbReference type="InterPro" id="IPR015273">
    <property type="entry name" value="Cys-tRNA-synt_Ia_DALR"/>
</dbReference>
<keyword evidence="5" id="KW-0963">Cytoplasm</keyword>
<keyword evidence="7" id="KW-0479">Metal-binding</keyword>
<dbReference type="GO" id="GO:0004817">
    <property type="term" value="F:cysteine-tRNA ligase activity"/>
    <property type="evidence" value="ECO:0007669"/>
    <property type="project" value="UniProtKB-EC"/>
</dbReference>
<dbReference type="GO" id="GO:0006423">
    <property type="term" value="P:cysteinyl-tRNA aminoacylation"/>
    <property type="evidence" value="ECO:0007669"/>
    <property type="project" value="InterPro"/>
</dbReference>
<evidence type="ECO:0000259" key="15">
    <source>
        <dbReference type="Pfam" id="PF01406"/>
    </source>
</evidence>
<evidence type="ECO:0000256" key="13">
    <source>
        <dbReference type="ARBA" id="ARBA00031499"/>
    </source>
</evidence>
<keyword evidence="18" id="KW-1185">Reference proteome</keyword>
<evidence type="ECO:0000259" key="16">
    <source>
        <dbReference type="Pfam" id="PF09190"/>
    </source>
</evidence>
<reference evidence="17" key="2">
    <citation type="submission" date="2021-10" db="EMBL/GenBank/DDBJ databases">
        <title>Phylogenomics reveals ancestral predisposition of the termite-cultivated fungus Termitomyces towards a domesticated lifestyle.</title>
        <authorList>
            <person name="Auxier B."/>
            <person name="Grum-Grzhimaylo A."/>
            <person name="Cardenas M.E."/>
            <person name="Lodge J.D."/>
            <person name="Laessoe T."/>
            <person name="Pedersen O."/>
            <person name="Smith M.E."/>
            <person name="Kuyper T.W."/>
            <person name="Franco-Molano E.A."/>
            <person name="Baroni T.J."/>
            <person name="Aanen D.K."/>
        </authorList>
    </citation>
    <scope>NUCLEOTIDE SEQUENCE</scope>
    <source>
        <strain evidence="17">D49</strain>
    </source>
</reference>
<keyword evidence="9" id="KW-0862">Zinc</keyword>
<dbReference type="FunFam" id="1.20.120.1910:FF:000005">
    <property type="entry name" value="Cysteine-tRNA ligase, putative"/>
    <property type="match status" value="1"/>
</dbReference>
<evidence type="ECO:0000256" key="9">
    <source>
        <dbReference type="ARBA" id="ARBA00022833"/>
    </source>
</evidence>
<comment type="caution">
    <text evidence="17">The sequence shown here is derived from an EMBL/GenBank/DDBJ whole genome shotgun (WGS) entry which is preliminary data.</text>
</comment>